<evidence type="ECO:0000313" key="1">
    <source>
        <dbReference type="EMBL" id="QHI38507.1"/>
    </source>
</evidence>
<dbReference type="KEGG" id="kan:IMCC3317_39000"/>
<proteinExistence type="predicted"/>
<sequence>MQYVKSIPKNVRAGADCTVKSELIKIITTVLVNSTTVTNQQNSRKLNFFNICFNAFDNYCKYH</sequence>
<organism evidence="1 2">
    <name type="scientific">Kordia antarctica</name>
    <dbReference type="NCBI Taxonomy" id="1218801"/>
    <lineage>
        <taxon>Bacteria</taxon>
        <taxon>Pseudomonadati</taxon>
        <taxon>Bacteroidota</taxon>
        <taxon>Flavobacteriia</taxon>
        <taxon>Flavobacteriales</taxon>
        <taxon>Flavobacteriaceae</taxon>
        <taxon>Kordia</taxon>
    </lineage>
</organism>
<protein>
    <submittedName>
        <fullName evidence="1">Uncharacterized protein</fullName>
    </submittedName>
</protein>
<name>A0A7L4ZPV9_9FLAO</name>
<evidence type="ECO:0000313" key="2">
    <source>
        <dbReference type="Proteomes" id="UP000464657"/>
    </source>
</evidence>
<gene>
    <name evidence="1" type="ORF">IMCC3317_39000</name>
</gene>
<dbReference type="AlphaFoldDB" id="A0A7L4ZPV9"/>
<accession>A0A7L4ZPV9</accession>
<dbReference type="EMBL" id="CP019288">
    <property type="protein sequence ID" value="QHI38507.1"/>
    <property type="molecule type" value="Genomic_DNA"/>
</dbReference>
<reference evidence="1 2" key="1">
    <citation type="journal article" date="2013" name="Int. J. Syst. Evol. Microbiol.">
        <title>Kordia antarctica sp. nov., isolated from Antarctic seawater.</title>
        <authorList>
            <person name="Baek K."/>
            <person name="Choi A."/>
            <person name="Kang I."/>
            <person name="Lee K."/>
            <person name="Cho J.C."/>
        </authorList>
    </citation>
    <scope>NUCLEOTIDE SEQUENCE [LARGE SCALE GENOMIC DNA]</scope>
    <source>
        <strain evidence="1 2">IMCC3317</strain>
    </source>
</reference>
<keyword evidence="2" id="KW-1185">Reference proteome</keyword>
<dbReference type="Proteomes" id="UP000464657">
    <property type="component" value="Chromosome"/>
</dbReference>